<dbReference type="EMBL" id="CP115396">
    <property type="protein sequence ID" value="WBO83709.1"/>
    <property type="molecule type" value="Genomic_DNA"/>
</dbReference>
<protein>
    <recommendedName>
        <fullName evidence="3">STAS/SEC14 domain-containing protein</fullName>
    </recommendedName>
</protein>
<accession>A0ABY7PLX3</accession>
<proteinExistence type="predicted"/>
<evidence type="ECO:0000313" key="2">
    <source>
        <dbReference type="Proteomes" id="UP001211872"/>
    </source>
</evidence>
<sequence length="140" mass="15729">MTFSANLQLHYRPDLGMLTARWLGESELGQLQQEYGAVQQELVAHGTRRLLLDIRRRDTPNAAATQWFSQVWLPDLKARMAPATLRLAYLISPLRAEQLRADSAAALNLERAAAEGQSHALDLFYDEGEAVRWLLADTLA</sequence>
<evidence type="ECO:0000313" key="1">
    <source>
        <dbReference type="EMBL" id="WBO83709.1"/>
    </source>
</evidence>
<keyword evidence="2" id="KW-1185">Reference proteome</keyword>
<gene>
    <name evidence="1" type="ORF">O9Z63_15165</name>
</gene>
<organism evidence="1 2">
    <name type="scientific">Hymenobacter yonginensis</name>
    <dbReference type="NCBI Taxonomy" id="748197"/>
    <lineage>
        <taxon>Bacteria</taxon>
        <taxon>Pseudomonadati</taxon>
        <taxon>Bacteroidota</taxon>
        <taxon>Cytophagia</taxon>
        <taxon>Cytophagales</taxon>
        <taxon>Hymenobacteraceae</taxon>
        <taxon>Hymenobacter</taxon>
    </lineage>
</organism>
<dbReference type="RefSeq" id="WP_270126125.1">
    <property type="nucleotide sequence ID" value="NZ_CP115396.1"/>
</dbReference>
<dbReference type="Proteomes" id="UP001211872">
    <property type="component" value="Chromosome"/>
</dbReference>
<reference evidence="1 2" key="1">
    <citation type="journal article" date="2011" name="Int. J. Syst. Evol. Microbiol.">
        <title>Hymenobacter yonginensis sp. nov., isolated from a mesotrophic artificial lake.</title>
        <authorList>
            <person name="Joung Y."/>
            <person name="Cho S.H."/>
            <person name="Kim H."/>
            <person name="Kim S.B."/>
            <person name="Joh K."/>
        </authorList>
    </citation>
    <scope>NUCLEOTIDE SEQUENCE [LARGE SCALE GENOMIC DNA]</scope>
    <source>
        <strain evidence="1 2">KCTC 22745</strain>
    </source>
</reference>
<evidence type="ECO:0008006" key="3">
    <source>
        <dbReference type="Google" id="ProtNLM"/>
    </source>
</evidence>
<name>A0ABY7PLX3_9BACT</name>